<dbReference type="GeneID" id="25258881"/>
<dbReference type="InterPro" id="IPR056150">
    <property type="entry name" value="WD40_CDC20-Fz"/>
</dbReference>
<comment type="caution">
    <text evidence="7">The sequence shown here is derived from an EMBL/GenBank/DDBJ whole genome shotgun (WGS) entry which is preliminary data.</text>
</comment>
<dbReference type="RefSeq" id="XP_013238675.1">
    <property type="nucleotide sequence ID" value="XM_013383221.1"/>
</dbReference>
<dbReference type="GO" id="GO:0010997">
    <property type="term" value="F:anaphase-promoting complex binding"/>
    <property type="evidence" value="ECO:0007669"/>
    <property type="project" value="InterPro"/>
</dbReference>
<proteinExistence type="inferred from homology"/>
<dbReference type="Proteomes" id="UP000029725">
    <property type="component" value="Unassembled WGS sequence"/>
</dbReference>
<dbReference type="Pfam" id="PF24807">
    <property type="entry name" value="WD40_CDC20-Fz"/>
    <property type="match status" value="1"/>
</dbReference>
<keyword evidence="2 5" id="KW-0853">WD repeat</keyword>
<evidence type="ECO:0000256" key="2">
    <source>
        <dbReference type="ARBA" id="ARBA00022574"/>
    </source>
</evidence>
<dbReference type="HOGENOM" id="CLU_014831_1_0_1"/>
<dbReference type="InterPro" id="IPR036322">
    <property type="entry name" value="WD40_repeat_dom_sf"/>
</dbReference>
<dbReference type="GO" id="GO:1990757">
    <property type="term" value="F:ubiquitin ligase activator activity"/>
    <property type="evidence" value="ECO:0007669"/>
    <property type="project" value="TreeGrafter"/>
</dbReference>
<comment type="similarity">
    <text evidence="1">Belongs to the WD repeat CDC20/Fizzy family.</text>
</comment>
<dbReference type="GO" id="GO:0005680">
    <property type="term" value="C:anaphase-promoting complex"/>
    <property type="evidence" value="ECO:0007669"/>
    <property type="project" value="TreeGrafter"/>
</dbReference>
<evidence type="ECO:0000256" key="3">
    <source>
        <dbReference type="ARBA" id="ARBA00022737"/>
    </source>
</evidence>
<feature type="repeat" description="WD" evidence="5">
    <location>
        <begin position="367"/>
        <end position="400"/>
    </location>
</feature>
<evidence type="ECO:0000256" key="4">
    <source>
        <dbReference type="ARBA" id="ARBA00023306"/>
    </source>
</evidence>
<dbReference type="PROSITE" id="PS50082">
    <property type="entry name" value="WD_REPEATS_2"/>
    <property type="match status" value="2"/>
</dbReference>
<dbReference type="PROSITE" id="PS50294">
    <property type="entry name" value="WD_REPEATS_REGION"/>
    <property type="match status" value="1"/>
</dbReference>
<dbReference type="InterPro" id="IPR001680">
    <property type="entry name" value="WD40_rpt"/>
</dbReference>
<gene>
    <name evidence="7" type="ORF">DI09_19p300</name>
</gene>
<organism evidence="7 8">
    <name type="scientific">Mitosporidium daphniae</name>
    <dbReference type="NCBI Taxonomy" id="1485682"/>
    <lineage>
        <taxon>Eukaryota</taxon>
        <taxon>Fungi</taxon>
        <taxon>Fungi incertae sedis</taxon>
        <taxon>Microsporidia</taxon>
        <taxon>Mitosporidium</taxon>
    </lineage>
</organism>
<dbReference type="SUPFAM" id="SSF50978">
    <property type="entry name" value="WD40 repeat-like"/>
    <property type="match status" value="1"/>
</dbReference>
<dbReference type="PANTHER" id="PTHR19918">
    <property type="entry name" value="CELL DIVISION CYCLE 20 CDC20 FIZZY -RELATED"/>
    <property type="match status" value="1"/>
</dbReference>
<feature type="repeat" description="WD" evidence="5">
    <location>
        <begin position="237"/>
        <end position="269"/>
    </location>
</feature>
<evidence type="ECO:0000256" key="1">
    <source>
        <dbReference type="ARBA" id="ARBA00006445"/>
    </source>
</evidence>
<dbReference type="GO" id="GO:0031145">
    <property type="term" value="P:anaphase-promoting complex-dependent catabolic process"/>
    <property type="evidence" value="ECO:0007669"/>
    <property type="project" value="TreeGrafter"/>
</dbReference>
<dbReference type="GO" id="GO:1905786">
    <property type="term" value="P:positive regulation of anaphase-promoting complex-dependent catabolic process"/>
    <property type="evidence" value="ECO:0007669"/>
    <property type="project" value="TreeGrafter"/>
</dbReference>
<dbReference type="InterPro" id="IPR015943">
    <property type="entry name" value="WD40/YVTN_repeat-like_dom_sf"/>
</dbReference>
<evidence type="ECO:0000259" key="6">
    <source>
        <dbReference type="Pfam" id="PF24807"/>
    </source>
</evidence>
<dbReference type="Gene3D" id="2.130.10.10">
    <property type="entry name" value="YVTN repeat-like/Quinoprotein amine dehydrogenase"/>
    <property type="match status" value="1"/>
</dbReference>
<dbReference type="EMBL" id="JMKJ01000110">
    <property type="protein sequence ID" value="KGG52248.1"/>
    <property type="molecule type" value="Genomic_DNA"/>
</dbReference>
<protein>
    <recommendedName>
        <fullName evidence="6">CDC20/Fizzy WD40 domain-containing protein</fullName>
    </recommendedName>
</protein>
<evidence type="ECO:0000313" key="8">
    <source>
        <dbReference type="Proteomes" id="UP000029725"/>
    </source>
</evidence>
<dbReference type="InterPro" id="IPR033010">
    <property type="entry name" value="Cdc20/Fizzy"/>
</dbReference>
<keyword evidence="3" id="KW-0677">Repeat</keyword>
<keyword evidence="8" id="KW-1185">Reference proteome</keyword>
<accession>A0A098VT26</accession>
<dbReference type="SMART" id="SM00320">
    <property type="entry name" value="WD40"/>
    <property type="match status" value="5"/>
</dbReference>
<evidence type="ECO:0000256" key="5">
    <source>
        <dbReference type="PROSITE-ProRule" id="PRU00221"/>
    </source>
</evidence>
<dbReference type="VEuPathDB" id="MicrosporidiaDB:DI09_19p300"/>
<keyword evidence="4" id="KW-0131">Cell cycle</keyword>
<name>A0A098VT26_9MICR</name>
<evidence type="ECO:0000313" key="7">
    <source>
        <dbReference type="EMBL" id="KGG52248.1"/>
    </source>
</evidence>
<dbReference type="PANTHER" id="PTHR19918:SF1">
    <property type="entry name" value="FIZZY-RELATED PROTEIN HOMOLOG"/>
    <property type="match status" value="1"/>
</dbReference>
<reference evidence="7 8" key="1">
    <citation type="submission" date="2014-04" db="EMBL/GenBank/DDBJ databases">
        <title>A new species of microsporidia sheds light on the evolution of extreme parasitism.</title>
        <authorList>
            <person name="Haag K.L."/>
            <person name="James T.Y."/>
            <person name="Larsson R."/>
            <person name="Schaer T.M."/>
            <person name="Refardt D."/>
            <person name="Pombert J.-F."/>
            <person name="Ebert D."/>
        </authorList>
    </citation>
    <scope>NUCLEOTIDE SEQUENCE [LARGE SCALE GENOMIC DNA]</scope>
    <source>
        <strain evidence="7 8">UGP3</strain>
        <tissue evidence="7">Spores</tissue>
    </source>
</reference>
<feature type="domain" description="CDC20/Fizzy WD40" evidence="6">
    <location>
        <begin position="102"/>
        <end position="398"/>
    </location>
</feature>
<dbReference type="AlphaFoldDB" id="A0A098VT26"/>
<sequence>MGSLSWDSDRYSFPLIYRILSRSAPRWQSRQGNWDVARQLDDTSIMAASSSSFNTLLRMELGATGSSSNVTQNSVGLTQVVQRLLQPHRLGRMVNIHPIKILEAPGLLDDFYLNLIDWAPHGGPIAVALGKSIVFIERVLGKRSRTFRFSTASDGITCIKHAPASNALATGLSSGSFLFWDRTQGVPFFSLPHIHAGRIGAISWRNANILSVGGRDRKIQHIDIRTAKSCFNGVASAHSHSQEICGLAWDPSGMLLASGGNDNRLLIWDARQMGAEPLVEYTDHLAAVKAIAWSPSLRNVLVSGGGTLDRRLVLRDISAAPIIVSAMDTGSQFAVERNEPKTTITSACWGINTPLPPGARLTPLVHFEPSSERIVHMAADPAGEHVITGAGDHTLKLWSVFRPQNHQKPD</sequence>
<dbReference type="OrthoDB" id="10263272at2759"/>